<feature type="region of interest" description="Disordered" evidence="8">
    <location>
        <begin position="109"/>
        <end position="180"/>
    </location>
</feature>
<keyword evidence="5 9" id="KW-1133">Transmembrane helix</keyword>
<protein>
    <submittedName>
        <fullName evidence="10">Sec-independent protein translocase protein TatB</fullName>
    </submittedName>
</protein>
<keyword evidence="7 9" id="KW-0472">Membrane</keyword>
<evidence type="ECO:0000256" key="7">
    <source>
        <dbReference type="ARBA" id="ARBA00023136"/>
    </source>
</evidence>
<evidence type="ECO:0000256" key="1">
    <source>
        <dbReference type="ARBA" id="ARBA00004167"/>
    </source>
</evidence>
<evidence type="ECO:0000313" key="11">
    <source>
        <dbReference type="Proteomes" id="UP000215027"/>
    </source>
</evidence>
<evidence type="ECO:0000256" key="3">
    <source>
        <dbReference type="ARBA" id="ARBA00022692"/>
    </source>
</evidence>
<comment type="subcellular location">
    <subcellularLocation>
        <location evidence="1">Membrane</location>
        <topology evidence="1">Single-pass membrane protein</topology>
    </subcellularLocation>
</comment>
<gene>
    <name evidence="10" type="ORF">CFX0092_A0301</name>
</gene>
<proteinExistence type="predicted"/>
<sequence>MDNIFGIGLPEFVLILVIAGMVMGPERIARSARTLGRLTARLQAVSRTFFRQLHAELDSVDEGGELRNTVDELNQLRRQVADLRSEVFTLAAGTSADTRQAFRDIKREAEQTIMPPNLGRPDATPAPSAQAGKDAPVFRPPSLATATAPAAPNNTNGGSTPARPTPKLPQRLDIAEDMDE</sequence>
<accession>A0A160SYW6</accession>
<evidence type="ECO:0000256" key="9">
    <source>
        <dbReference type="SAM" id="Phobius"/>
    </source>
</evidence>
<name>A0A160SYW6_9CHLR</name>
<evidence type="ECO:0000256" key="4">
    <source>
        <dbReference type="ARBA" id="ARBA00022927"/>
    </source>
</evidence>
<feature type="compositionally biased region" description="Low complexity" evidence="8">
    <location>
        <begin position="144"/>
        <end position="156"/>
    </location>
</feature>
<dbReference type="EMBL" id="LN890655">
    <property type="protein sequence ID" value="CUS02182.2"/>
    <property type="molecule type" value="Genomic_DNA"/>
</dbReference>
<dbReference type="InterPro" id="IPR003369">
    <property type="entry name" value="TatA/B/E"/>
</dbReference>
<keyword evidence="11" id="KW-1185">Reference proteome</keyword>
<evidence type="ECO:0000256" key="8">
    <source>
        <dbReference type="SAM" id="MobiDB-lite"/>
    </source>
</evidence>
<dbReference type="GO" id="GO:0015031">
    <property type="term" value="P:protein transport"/>
    <property type="evidence" value="ECO:0007669"/>
    <property type="project" value="UniProtKB-KW"/>
</dbReference>
<keyword evidence="4" id="KW-0653">Protein transport</keyword>
<organism evidence="10 11">
    <name type="scientific">Candidatus Promineifilum breve</name>
    <dbReference type="NCBI Taxonomy" id="1806508"/>
    <lineage>
        <taxon>Bacteria</taxon>
        <taxon>Bacillati</taxon>
        <taxon>Chloroflexota</taxon>
        <taxon>Ardenticatenia</taxon>
        <taxon>Candidatus Promineifilales</taxon>
        <taxon>Candidatus Promineifilaceae</taxon>
        <taxon>Candidatus Promineifilum</taxon>
    </lineage>
</organism>
<dbReference type="Proteomes" id="UP000215027">
    <property type="component" value="Chromosome I"/>
</dbReference>
<keyword evidence="2" id="KW-0813">Transport</keyword>
<reference evidence="10" key="1">
    <citation type="submission" date="2016-01" db="EMBL/GenBank/DDBJ databases">
        <authorList>
            <person name="Mcilroy J.S."/>
            <person name="Karst M S."/>
            <person name="Albertsen M."/>
        </authorList>
    </citation>
    <scope>NUCLEOTIDE SEQUENCE</scope>
    <source>
        <strain evidence="10">Cfx-K</strain>
    </source>
</reference>
<dbReference type="PANTHER" id="PTHR33162:SF1">
    <property type="entry name" value="SEC-INDEPENDENT PROTEIN TRANSLOCASE PROTEIN TATA, CHLOROPLASTIC"/>
    <property type="match status" value="1"/>
</dbReference>
<keyword evidence="3 9" id="KW-0812">Transmembrane</keyword>
<dbReference type="RefSeq" id="WP_095041828.1">
    <property type="nucleotide sequence ID" value="NZ_LN890655.1"/>
</dbReference>
<evidence type="ECO:0000256" key="6">
    <source>
        <dbReference type="ARBA" id="ARBA00023010"/>
    </source>
</evidence>
<dbReference type="Pfam" id="PF02416">
    <property type="entry name" value="TatA_B_E"/>
    <property type="match status" value="1"/>
</dbReference>
<dbReference type="Gene3D" id="1.20.5.3310">
    <property type="match status" value="1"/>
</dbReference>
<evidence type="ECO:0000256" key="5">
    <source>
        <dbReference type="ARBA" id="ARBA00022989"/>
    </source>
</evidence>
<dbReference type="PRINTS" id="PR01506">
    <property type="entry name" value="TATBPROTEIN"/>
</dbReference>
<dbReference type="KEGG" id="pbf:CFX0092_A0301"/>
<dbReference type="PANTHER" id="PTHR33162">
    <property type="entry name" value="SEC-INDEPENDENT PROTEIN TRANSLOCASE PROTEIN TATA, CHLOROPLASTIC"/>
    <property type="match status" value="1"/>
</dbReference>
<evidence type="ECO:0000256" key="2">
    <source>
        <dbReference type="ARBA" id="ARBA00022448"/>
    </source>
</evidence>
<feature type="transmembrane region" description="Helical" evidence="9">
    <location>
        <begin position="6"/>
        <end position="24"/>
    </location>
</feature>
<keyword evidence="6" id="KW-0811">Translocation</keyword>
<evidence type="ECO:0000313" key="10">
    <source>
        <dbReference type="EMBL" id="CUS02182.2"/>
    </source>
</evidence>
<dbReference type="AlphaFoldDB" id="A0A160SYW6"/>
<dbReference type="GO" id="GO:0016020">
    <property type="term" value="C:membrane"/>
    <property type="evidence" value="ECO:0007669"/>
    <property type="project" value="UniProtKB-SubCell"/>
</dbReference>